<reference evidence="2" key="3">
    <citation type="submission" date="2020-12" db="UniProtKB">
        <authorList>
            <consortium name="EnsemblPlants"/>
        </authorList>
    </citation>
    <scope>IDENTIFICATION</scope>
</reference>
<dbReference type="Gramene" id="Pp3c23_13610V3.1">
    <property type="protein sequence ID" value="PAC:32950190.CDS.1"/>
    <property type="gene ID" value="Pp3c23_13610"/>
</dbReference>
<proteinExistence type="predicted"/>
<name>A0A2K1IJ88_PHYPA</name>
<dbReference type="Proteomes" id="UP000006727">
    <property type="component" value="Chromosome 23"/>
</dbReference>
<reference evidence="1 3" key="1">
    <citation type="journal article" date="2008" name="Science">
        <title>The Physcomitrella genome reveals evolutionary insights into the conquest of land by plants.</title>
        <authorList>
            <person name="Rensing S."/>
            <person name="Lang D."/>
            <person name="Zimmer A."/>
            <person name="Terry A."/>
            <person name="Salamov A."/>
            <person name="Shapiro H."/>
            <person name="Nishiyama T."/>
            <person name="Perroud P.-F."/>
            <person name="Lindquist E."/>
            <person name="Kamisugi Y."/>
            <person name="Tanahashi T."/>
            <person name="Sakakibara K."/>
            <person name="Fujita T."/>
            <person name="Oishi K."/>
            <person name="Shin-I T."/>
            <person name="Kuroki Y."/>
            <person name="Toyoda A."/>
            <person name="Suzuki Y."/>
            <person name="Hashimoto A."/>
            <person name="Yamaguchi K."/>
            <person name="Sugano A."/>
            <person name="Kohara Y."/>
            <person name="Fujiyama A."/>
            <person name="Anterola A."/>
            <person name="Aoki S."/>
            <person name="Ashton N."/>
            <person name="Barbazuk W.B."/>
            <person name="Barker E."/>
            <person name="Bennetzen J."/>
            <person name="Bezanilla M."/>
            <person name="Blankenship R."/>
            <person name="Cho S.H."/>
            <person name="Dutcher S."/>
            <person name="Estelle M."/>
            <person name="Fawcett J.A."/>
            <person name="Gundlach H."/>
            <person name="Hanada K."/>
            <person name="Heyl A."/>
            <person name="Hicks K.A."/>
            <person name="Hugh J."/>
            <person name="Lohr M."/>
            <person name="Mayer K."/>
            <person name="Melkozernov A."/>
            <person name="Murata T."/>
            <person name="Nelson D."/>
            <person name="Pils B."/>
            <person name="Prigge M."/>
            <person name="Reiss B."/>
            <person name="Renner T."/>
            <person name="Rombauts S."/>
            <person name="Rushton P."/>
            <person name="Sanderfoot A."/>
            <person name="Schween G."/>
            <person name="Shiu S.-H."/>
            <person name="Stueber K."/>
            <person name="Theodoulou F.L."/>
            <person name="Tu H."/>
            <person name="Van de Peer Y."/>
            <person name="Verrier P.J."/>
            <person name="Waters E."/>
            <person name="Wood A."/>
            <person name="Yang L."/>
            <person name="Cove D."/>
            <person name="Cuming A."/>
            <person name="Hasebe M."/>
            <person name="Lucas S."/>
            <person name="Mishler D.B."/>
            <person name="Reski R."/>
            <person name="Grigoriev I."/>
            <person name="Quatrano R.S."/>
            <person name="Boore J.L."/>
        </authorList>
    </citation>
    <scope>NUCLEOTIDE SEQUENCE [LARGE SCALE GENOMIC DNA]</scope>
    <source>
        <strain evidence="2 3">cv. Gransden 2004</strain>
    </source>
</reference>
<keyword evidence="3" id="KW-1185">Reference proteome</keyword>
<evidence type="ECO:0000313" key="3">
    <source>
        <dbReference type="Proteomes" id="UP000006727"/>
    </source>
</evidence>
<protein>
    <submittedName>
        <fullName evidence="1 2">Uncharacterized protein</fullName>
    </submittedName>
</protein>
<dbReference type="EnsemblPlants" id="Pp3c23_13610V3.1">
    <property type="protein sequence ID" value="PAC:32950190.CDS.1"/>
    <property type="gene ID" value="Pp3c23_13610"/>
</dbReference>
<organism evidence="1">
    <name type="scientific">Physcomitrium patens</name>
    <name type="common">Spreading-leaved earth moss</name>
    <name type="synonym">Physcomitrella patens</name>
    <dbReference type="NCBI Taxonomy" id="3218"/>
    <lineage>
        <taxon>Eukaryota</taxon>
        <taxon>Viridiplantae</taxon>
        <taxon>Streptophyta</taxon>
        <taxon>Embryophyta</taxon>
        <taxon>Bryophyta</taxon>
        <taxon>Bryophytina</taxon>
        <taxon>Bryopsida</taxon>
        <taxon>Funariidae</taxon>
        <taxon>Funariales</taxon>
        <taxon>Funariaceae</taxon>
        <taxon>Physcomitrium</taxon>
    </lineage>
</organism>
<dbReference type="AlphaFoldDB" id="A0A2K1IJ88"/>
<evidence type="ECO:0000313" key="1">
    <source>
        <dbReference type="EMBL" id="PNR29335.1"/>
    </source>
</evidence>
<evidence type="ECO:0000313" key="2">
    <source>
        <dbReference type="EnsemblPlants" id="PAC:32950190.CDS.1"/>
    </source>
</evidence>
<reference evidence="1 3" key="2">
    <citation type="journal article" date="2018" name="Plant J.">
        <title>The Physcomitrella patens chromosome-scale assembly reveals moss genome structure and evolution.</title>
        <authorList>
            <person name="Lang D."/>
            <person name="Ullrich K.K."/>
            <person name="Murat F."/>
            <person name="Fuchs J."/>
            <person name="Jenkins J."/>
            <person name="Haas F.B."/>
            <person name="Piednoel M."/>
            <person name="Gundlach H."/>
            <person name="Van Bel M."/>
            <person name="Meyberg R."/>
            <person name="Vives C."/>
            <person name="Morata J."/>
            <person name="Symeonidi A."/>
            <person name="Hiss M."/>
            <person name="Muchero W."/>
            <person name="Kamisugi Y."/>
            <person name="Saleh O."/>
            <person name="Blanc G."/>
            <person name="Decker E.L."/>
            <person name="van Gessel N."/>
            <person name="Grimwood J."/>
            <person name="Hayes R.D."/>
            <person name="Graham S.W."/>
            <person name="Gunter L.E."/>
            <person name="McDaniel S.F."/>
            <person name="Hoernstein S.N.W."/>
            <person name="Larsson A."/>
            <person name="Li F.W."/>
            <person name="Perroud P.F."/>
            <person name="Phillips J."/>
            <person name="Ranjan P."/>
            <person name="Rokshar D.S."/>
            <person name="Rothfels C.J."/>
            <person name="Schneider L."/>
            <person name="Shu S."/>
            <person name="Stevenson D.W."/>
            <person name="Thummler F."/>
            <person name="Tillich M."/>
            <person name="Villarreal Aguilar J.C."/>
            <person name="Widiez T."/>
            <person name="Wong G.K."/>
            <person name="Wymore A."/>
            <person name="Zhang Y."/>
            <person name="Zimmer A.D."/>
            <person name="Quatrano R.S."/>
            <person name="Mayer K.F.X."/>
            <person name="Goodstein D."/>
            <person name="Casacuberta J.M."/>
            <person name="Vandepoele K."/>
            <person name="Reski R."/>
            <person name="Cuming A.C."/>
            <person name="Tuskan G.A."/>
            <person name="Maumus F."/>
            <person name="Salse J."/>
            <person name="Schmutz J."/>
            <person name="Rensing S.A."/>
        </authorList>
    </citation>
    <scope>NUCLEOTIDE SEQUENCE [LARGE SCALE GENOMIC DNA]</scope>
    <source>
        <strain evidence="2 3">cv. Gransden 2004</strain>
    </source>
</reference>
<accession>A0A2K1IJ88</accession>
<dbReference type="EMBL" id="ABEU02000023">
    <property type="protein sequence ID" value="PNR29335.1"/>
    <property type="molecule type" value="Genomic_DNA"/>
</dbReference>
<gene>
    <name evidence="1" type="ORF">PHYPA_028027</name>
</gene>
<dbReference type="InParanoid" id="A0A2K1IJ88"/>
<sequence>MKFREVKFRNRIPERRHCHVNLIGTGKAMSRKLGRRGMNNMGVTEMLLHGVIVVNDLALCRMVRESQFAIVHAASLTWSEQL</sequence>